<evidence type="ECO:0000313" key="2">
    <source>
        <dbReference type="EMBL" id="PPQ75292.1"/>
    </source>
</evidence>
<feature type="compositionally biased region" description="Polar residues" evidence="1">
    <location>
        <begin position="17"/>
        <end position="27"/>
    </location>
</feature>
<proteinExistence type="predicted"/>
<evidence type="ECO:0000256" key="1">
    <source>
        <dbReference type="SAM" id="MobiDB-lite"/>
    </source>
</evidence>
<sequence>MLAERAHRSRHHIVPNRQDSQSASNDPTPVESHCIECSAVENLIRQLSEARSKVNQTHSPILRLLHPEILSYIFEFCMDDPQWDDFPFSKDTPPPFVQLNIGAVCRTWRQIAWSTPQLWTVIALSPWKFGLFHQIERARTWLSRSGDLPLSIKIGTNGGLQVQEAWKTALMLLNQYRARWKYVDVNLPAYLIQHLVFRGGNEALPMLERFKVKAEFTTVDFMRRSTSSFHLKDLSEFPWAHLTHAHVIKLAIDEALRLLVLAPNLVDYNIQDVLASKSHFPFPEQPIQHQLQHLRITEKTGDGGQIFGNLVLPNLLKLEWISFDQAPHPPLIRLFQRSCSPLHTLHLSFSDNEELADRATFAELFASIPTLRDLSLVEHGLGPVEALEALVYPFQNRSAIENEVEARQLLPLLTKFKFWPLVSFSWRAFLEIFGPLDESTDCRQRPLQDVHVVLWEGNTIDMDPDDLSDSLARIQAKTGLKSGLRSQPMNHRTGIKSNQVHCVIT</sequence>
<evidence type="ECO:0000313" key="3">
    <source>
        <dbReference type="Proteomes" id="UP000284706"/>
    </source>
</evidence>
<dbReference type="EMBL" id="NHYE01005273">
    <property type="protein sequence ID" value="PPQ75292.1"/>
    <property type="molecule type" value="Genomic_DNA"/>
</dbReference>
<dbReference type="Proteomes" id="UP000284706">
    <property type="component" value="Unassembled WGS sequence"/>
</dbReference>
<gene>
    <name evidence="2" type="ORF">CVT26_015265</name>
</gene>
<dbReference type="InParanoid" id="A0A409W9V8"/>
<organism evidence="2 3">
    <name type="scientific">Gymnopilus dilepis</name>
    <dbReference type="NCBI Taxonomy" id="231916"/>
    <lineage>
        <taxon>Eukaryota</taxon>
        <taxon>Fungi</taxon>
        <taxon>Dikarya</taxon>
        <taxon>Basidiomycota</taxon>
        <taxon>Agaricomycotina</taxon>
        <taxon>Agaricomycetes</taxon>
        <taxon>Agaricomycetidae</taxon>
        <taxon>Agaricales</taxon>
        <taxon>Agaricineae</taxon>
        <taxon>Hymenogastraceae</taxon>
        <taxon>Gymnopilus</taxon>
    </lineage>
</organism>
<comment type="caution">
    <text evidence="2">The sequence shown here is derived from an EMBL/GenBank/DDBJ whole genome shotgun (WGS) entry which is preliminary data.</text>
</comment>
<keyword evidence="3" id="KW-1185">Reference proteome</keyword>
<reference evidence="2 3" key="1">
    <citation type="journal article" date="2018" name="Evol. Lett.">
        <title>Horizontal gene cluster transfer increased hallucinogenic mushroom diversity.</title>
        <authorList>
            <person name="Reynolds H.T."/>
            <person name="Vijayakumar V."/>
            <person name="Gluck-Thaler E."/>
            <person name="Korotkin H.B."/>
            <person name="Matheny P.B."/>
            <person name="Slot J.C."/>
        </authorList>
    </citation>
    <scope>NUCLEOTIDE SEQUENCE [LARGE SCALE GENOMIC DNA]</scope>
    <source>
        <strain evidence="2 3">SRW20</strain>
    </source>
</reference>
<dbReference type="OrthoDB" id="3139566at2759"/>
<accession>A0A409W9V8</accession>
<protein>
    <submittedName>
        <fullName evidence="2">Uncharacterized protein</fullName>
    </submittedName>
</protein>
<name>A0A409W9V8_9AGAR</name>
<feature type="region of interest" description="Disordered" evidence="1">
    <location>
        <begin position="1"/>
        <end position="30"/>
    </location>
</feature>
<dbReference type="AlphaFoldDB" id="A0A409W9V8"/>
<dbReference type="Gene3D" id="1.20.1280.50">
    <property type="match status" value="1"/>
</dbReference>